<keyword evidence="3 8" id="KW-0853">WD repeat</keyword>
<evidence type="ECO:0000313" key="12">
    <source>
        <dbReference type="RefSeq" id="XP_039130993.1"/>
    </source>
</evidence>
<feature type="region of interest" description="Disordered" evidence="9">
    <location>
        <begin position="521"/>
        <end position="547"/>
    </location>
</feature>
<accession>A0AB40BVM4</accession>
<keyword evidence="11" id="KW-1185">Reference proteome</keyword>
<dbReference type="RefSeq" id="XP_039130993.1">
    <property type="nucleotide sequence ID" value="XM_039275059.1"/>
</dbReference>
<feature type="domain" description="Katanin p80 subunit C-terminal" evidence="10">
    <location>
        <begin position="661"/>
        <end position="817"/>
    </location>
</feature>
<keyword evidence="4 7" id="KW-0493">Microtubule</keyword>
<dbReference type="PROSITE" id="PS00678">
    <property type="entry name" value="WD_REPEATS_1"/>
    <property type="match status" value="3"/>
</dbReference>
<comment type="function">
    <text evidence="7">May participate in a complex which severs microtubules in an ATP-dependent manner. Microtubule severing may promote rapid reorganization of cellular microtubule arrays.</text>
</comment>
<reference evidence="12" key="1">
    <citation type="submission" date="2025-08" db="UniProtKB">
        <authorList>
            <consortium name="RefSeq"/>
        </authorList>
    </citation>
    <scope>IDENTIFICATION</scope>
</reference>
<dbReference type="GO" id="GO:0008352">
    <property type="term" value="C:katanin complex"/>
    <property type="evidence" value="ECO:0007669"/>
    <property type="project" value="InterPro"/>
</dbReference>
<dbReference type="PROSITE" id="PS50082">
    <property type="entry name" value="WD_REPEATS_2"/>
    <property type="match status" value="5"/>
</dbReference>
<comment type="subcellular location">
    <subcellularLocation>
        <location evidence="1 7">Cytoplasm</location>
        <location evidence="1 7">Cytoskeleton</location>
    </subcellularLocation>
</comment>
<evidence type="ECO:0000256" key="4">
    <source>
        <dbReference type="ARBA" id="ARBA00022701"/>
    </source>
</evidence>
<dbReference type="Proteomes" id="UP001515500">
    <property type="component" value="Chromosome 8"/>
</dbReference>
<dbReference type="InterPro" id="IPR026962">
    <property type="entry name" value="KTNB1"/>
</dbReference>
<dbReference type="InterPro" id="IPR028021">
    <property type="entry name" value="Katanin_C-terminal"/>
</dbReference>
<dbReference type="FunFam" id="2.130.10.10:FF:000626">
    <property type="entry name" value="Katanin p80 WD40 repeat-containing subunit B1 homolog"/>
    <property type="match status" value="1"/>
</dbReference>
<dbReference type="PRINTS" id="PR00320">
    <property type="entry name" value="GPROTEINBRPT"/>
</dbReference>
<keyword evidence="6 7" id="KW-0206">Cytoskeleton</keyword>
<keyword evidence="2 7" id="KW-0963">Cytoplasm</keyword>
<dbReference type="PANTHER" id="PTHR19845:SF17">
    <property type="entry name" value="KATANIN P80 WD40 REPEAT-CONTAINING SUBUNIT B1 HOMOLOG"/>
    <property type="match status" value="1"/>
</dbReference>
<evidence type="ECO:0000256" key="9">
    <source>
        <dbReference type="SAM" id="MobiDB-lite"/>
    </source>
</evidence>
<gene>
    <name evidence="12" type="primary">LOC120267421</name>
</gene>
<name>A0AB40BVM4_DIOCR</name>
<evidence type="ECO:0000256" key="7">
    <source>
        <dbReference type="HAMAP-Rule" id="MF_03022"/>
    </source>
</evidence>
<dbReference type="SUPFAM" id="SSF50978">
    <property type="entry name" value="WD40 repeat-like"/>
    <property type="match status" value="1"/>
</dbReference>
<dbReference type="InterPro" id="IPR020472">
    <property type="entry name" value="WD40_PAC1"/>
</dbReference>
<feature type="region of interest" description="Disordered" evidence="9">
    <location>
        <begin position="606"/>
        <end position="646"/>
    </location>
</feature>
<evidence type="ECO:0000256" key="2">
    <source>
        <dbReference type="ARBA" id="ARBA00022490"/>
    </source>
</evidence>
<dbReference type="PANTHER" id="PTHR19845">
    <property type="entry name" value="KATANIN P80 SUBUNIT"/>
    <property type="match status" value="1"/>
</dbReference>
<evidence type="ECO:0000256" key="1">
    <source>
        <dbReference type="ARBA" id="ARBA00004245"/>
    </source>
</evidence>
<dbReference type="Pfam" id="PF13925">
    <property type="entry name" value="Katanin_con80"/>
    <property type="match status" value="1"/>
</dbReference>
<organism evidence="11 12">
    <name type="scientific">Dioscorea cayennensis subsp. rotundata</name>
    <name type="common">White Guinea yam</name>
    <name type="synonym">Dioscorea rotundata</name>
    <dbReference type="NCBI Taxonomy" id="55577"/>
    <lineage>
        <taxon>Eukaryota</taxon>
        <taxon>Viridiplantae</taxon>
        <taxon>Streptophyta</taxon>
        <taxon>Embryophyta</taxon>
        <taxon>Tracheophyta</taxon>
        <taxon>Spermatophyta</taxon>
        <taxon>Magnoliopsida</taxon>
        <taxon>Liliopsida</taxon>
        <taxon>Dioscoreales</taxon>
        <taxon>Dioscoreaceae</taxon>
        <taxon>Dioscorea</taxon>
    </lineage>
</organism>
<feature type="region of interest" description="Disordered" evidence="9">
    <location>
        <begin position="394"/>
        <end position="413"/>
    </location>
</feature>
<dbReference type="InterPro" id="IPR015943">
    <property type="entry name" value="WD40/YVTN_repeat-like_dom_sf"/>
</dbReference>
<protein>
    <recommendedName>
        <fullName evidence="7">Katanin p80 WD40 repeat-containing subunit B1 homolog</fullName>
    </recommendedName>
</protein>
<evidence type="ECO:0000313" key="11">
    <source>
        <dbReference type="Proteomes" id="UP001515500"/>
    </source>
</evidence>
<dbReference type="InterPro" id="IPR036322">
    <property type="entry name" value="WD40_repeat_dom_sf"/>
</dbReference>
<feature type="repeat" description="WD" evidence="8">
    <location>
        <begin position="54"/>
        <end position="95"/>
    </location>
</feature>
<dbReference type="Gene3D" id="2.130.10.10">
    <property type="entry name" value="YVTN repeat-like/Quinoprotein amine dehydrogenase"/>
    <property type="match status" value="2"/>
</dbReference>
<dbReference type="PROSITE" id="PS50294">
    <property type="entry name" value="WD_REPEATS_REGION"/>
    <property type="match status" value="4"/>
</dbReference>
<feature type="repeat" description="WD" evidence="8">
    <location>
        <begin position="11"/>
        <end position="43"/>
    </location>
</feature>
<dbReference type="HAMAP" id="MF_03022">
    <property type="entry name" value="Katanin_p80_B1"/>
    <property type="match status" value="1"/>
</dbReference>
<feature type="compositionally biased region" description="Polar residues" evidence="9">
    <location>
        <begin position="521"/>
        <end position="533"/>
    </location>
</feature>
<dbReference type="Pfam" id="PF00400">
    <property type="entry name" value="WD40"/>
    <property type="match status" value="6"/>
</dbReference>
<dbReference type="GO" id="GO:0051013">
    <property type="term" value="P:microtubule severing"/>
    <property type="evidence" value="ECO:0007669"/>
    <property type="project" value="UniProtKB-UniRule"/>
</dbReference>
<dbReference type="GO" id="GO:0007019">
    <property type="term" value="P:microtubule depolymerization"/>
    <property type="evidence" value="ECO:0007669"/>
    <property type="project" value="TreeGrafter"/>
</dbReference>
<dbReference type="SMART" id="SM00320">
    <property type="entry name" value="WD40"/>
    <property type="match status" value="6"/>
</dbReference>
<comment type="similarity">
    <text evidence="7">Belongs to the WD repeat KATNB1 family.</text>
</comment>
<dbReference type="InterPro" id="IPR001680">
    <property type="entry name" value="WD40_rpt"/>
</dbReference>
<feature type="repeat" description="WD" evidence="8">
    <location>
        <begin position="96"/>
        <end position="137"/>
    </location>
</feature>
<dbReference type="GeneID" id="120267421"/>
<dbReference type="CDD" id="cd00200">
    <property type="entry name" value="WD40"/>
    <property type="match status" value="1"/>
</dbReference>
<evidence type="ECO:0000256" key="5">
    <source>
        <dbReference type="ARBA" id="ARBA00022737"/>
    </source>
</evidence>
<dbReference type="GO" id="GO:0008017">
    <property type="term" value="F:microtubule binding"/>
    <property type="evidence" value="ECO:0007669"/>
    <property type="project" value="UniProtKB-UniRule"/>
</dbReference>
<evidence type="ECO:0000256" key="6">
    <source>
        <dbReference type="ARBA" id="ARBA00023212"/>
    </source>
</evidence>
<dbReference type="AlphaFoldDB" id="A0AB40BVM4"/>
<keyword evidence="5" id="KW-0677">Repeat</keyword>
<proteinExistence type="inferred from homology"/>
<feature type="repeat" description="WD" evidence="8">
    <location>
        <begin position="138"/>
        <end position="179"/>
    </location>
</feature>
<sequence>MAKRGHKHQEFVAHTSGVNCLSIGKKSCRVFITGGEDRKVNLWAFGKPTPLLSLSGSTSPIESVSFDPTEVLVLAGSFNGTIKLWDLEEAKMVRTVNGHRSSCTSVGFHPFGEFFASGSLDTDLKIWDIRKKECIHTYKGHTRGVRTIRFTPDGRWVVTGGEDNIVKLWDLTAGKLLHEFKFHNGQIRCIDFHPQEFLLATGAADRTVKFWDLETFELIGSAGPESSGIRSMIFHPDGRTLLCGLDENLKVFSWEPIICHDAVEMEWCTLADLCIYEGKLFGCSYRQSCIGVWIADITLIRPYAVGVMHKVDDLMEPIYSHDKNHSVEPFVSISKSSPLIAAEHLQCESKAEDLLKRSFMISNQCGECTPKAVESIYASSNALISSTELKSKRASVSLHSDPPKSHSKSSAGVSAINSATLTVHKTTEKSLSSSKMRRCSSLRNISLISATSRARGSLPSKKGSLTDMHTVTNSHAKYGPVSTPVIVPRDALAQTTIGKETTTTRTSHLTESCMPIHLQKPSLNDANDSSEGSMVNCGSAEEDEKDHARNISGNFERIMTLDPSLELKDDKYAETVCSSNEASPVKYVRGVAVQLGRTRSLVESWEKREKSNSGSSTIACSPSDPVSTVESSPSLSKGQDDSSARDMTRVDDDFIPGVLLQNHDVLINVIKSRLTKLQVVRHFWEQNGIKGAINAVVKLPDHSVQVDVISILIGKTRLFTLDLFTCLLPMLAGLLNSKTERHITVSLEMLLELVKAFGPVISSTLSASLVGVDLQAEQRLEHCRQCFNQLEKIKQILPFLIRSGGLLAKHAHILNVALEAL</sequence>
<evidence type="ECO:0000256" key="8">
    <source>
        <dbReference type="PROSITE-ProRule" id="PRU00221"/>
    </source>
</evidence>
<dbReference type="FunFam" id="2.130.10.10:FF:000462">
    <property type="entry name" value="Katanin p80 WD40 repeat-containing subunit B1"/>
    <property type="match status" value="1"/>
</dbReference>
<dbReference type="GO" id="GO:0005737">
    <property type="term" value="C:cytoplasm"/>
    <property type="evidence" value="ECO:0007669"/>
    <property type="project" value="UniProtKB-UniRule"/>
</dbReference>
<dbReference type="GO" id="GO:0005874">
    <property type="term" value="C:microtubule"/>
    <property type="evidence" value="ECO:0007669"/>
    <property type="project" value="UniProtKB-KW"/>
</dbReference>
<feature type="repeat" description="WD" evidence="8">
    <location>
        <begin position="180"/>
        <end position="221"/>
    </location>
</feature>
<dbReference type="InterPro" id="IPR019775">
    <property type="entry name" value="WD40_repeat_CS"/>
</dbReference>
<evidence type="ECO:0000259" key="10">
    <source>
        <dbReference type="Pfam" id="PF13925"/>
    </source>
</evidence>
<feature type="compositionally biased region" description="Polar residues" evidence="9">
    <location>
        <begin position="612"/>
        <end position="637"/>
    </location>
</feature>
<evidence type="ECO:0000256" key="3">
    <source>
        <dbReference type="ARBA" id="ARBA00022574"/>
    </source>
</evidence>